<dbReference type="GeneID" id="20320764"/>
<sequence>MLHILIAGTLIVNEVFEGENKTYVRLHIQQTPFVVSDVMIVRKILLKDLQGYMSTMVARRDV</sequence>
<dbReference type="AlphaFoldDB" id="A0A074ZRY0"/>
<evidence type="ECO:0000313" key="1">
    <source>
        <dbReference type="EMBL" id="KER26105.1"/>
    </source>
</evidence>
<name>A0A074ZRY0_OPIVI</name>
<proteinExistence type="predicted"/>
<evidence type="ECO:0000313" key="2">
    <source>
        <dbReference type="Proteomes" id="UP000054324"/>
    </source>
</evidence>
<dbReference type="KEGG" id="ovi:T265_06585"/>
<organism evidence="1 2">
    <name type="scientific">Opisthorchis viverrini</name>
    <name type="common">Southeast Asian liver fluke</name>
    <dbReference type="NCBI Taxonomy" id="6198"/>
    <lineage>
        <taxon>Eukaryota</taxon>
        <taxon>Metazoa</taxon>
        <taxon>Spiralia</taxon>
        <taxon>Lophotrochozoa</taxon>
        <taxon>Platyhelminthes</taxon>
        <taxon>Trematoda</taxon>
        <taxon>Digenea</taxon>
        <taxon>Opisthorchiida</taxon>
        <taxon>Opisthorchiata</taxon>
        <taxon>Opisthorchiidae</taxon>
        <taxon>Opisthorchis</taxon>
    </lineage>
</organism>
<dbReference type="EMBL" id="KL596756">
    <property type="protein sequence ID" value="KER26105.1"/>
    <property type="molecule type" value="Genomic_DNA"/>
</dbReference>
<gene>
    <name evidence="1" type="ORF">T265_06585</name>
</gene>
<dbReference type="RefSeq" id="XP_009170152.1">
    <property type="nucleotide sequence ID" value="XM_009171888.1"/>
</dbReference>
<dbReference type="Proteomes" id="UP000054324">
    <property type="component" value="Unassembled WGS sequence"/>
</dbReference>
<dbReference type="CTD" id="20320764"/>
<accession>A0A074ZRY0</accession>
<keyword evidence="2" id="KW-1185">Reference proteome</keyword>
<protein>
    <submittedName>
        <fullName evidence="1">Uncharacterized protein</fullName>
    </submittedName>
</protein>
<reference evidence="1 2" key="1">
    <citation type="submission" date="2013-11" db="EMBL/GenBank/DDBJ databases">
        <title>Opisthorchis viverrini - life in the bile duct.</title>
        <authorList>
            <person name="Young N.D."/>
            <person name="Nagarajan N."/>
            <person name="Lin S.J."/>
            <person name="Korhonen P.K."/>
            <person name="Jex A.R."/>
            <person name="Hall R.S."/>
            <person name="Safavi-Hemami H."/>
            <person name="Kaewkong W."/>
            <person name="Bertrand D."/>
            <person name="Gao S."/>
            <person name="Seet Q."/>
            <person name="Wongkham S."/>
            <person name="Teh B.T."/>
            <person name="Wongkham C."/>
            <person name="Intapan P.M."/>
            <person name="Maleewong W."/>
            <person name="Yang X."/>
            <person name="Hu M."/>
            <person name="Wang Z."/>
            <person name="Hofmann A."/>
            <person name="Sternberg P.W."/>
            <person name="Tan P."/>
            <person name="Wang J."/>
            <person name="Gasser R.B."/>
        </authorList>
    </citation>
    <scope>NUCLEOTIDE SEQUENCE [LARGE SCALE GENOMIC DNA]</scope>
</reference>